<feature type="chain" id="PRO_5046910914" evidence="2">
    <location>
        <begin position="22"/>
        <end position="566"/>
    </location>
</feature>
<dbReference type="SUPFAM" id="SSF53850">
    <property type="entry name" value="Periplasmic binding protein-like II"/>
    <property type="match status" value="1"/>
</dbReference>
<sequence length="566" mass="63871">MAKKLFLTCMAAVLVFTAACSKENNGNNASPSAAGSSPAASESASPSEAPKDKVTFSYFNGVANAPDVNTNETTIGKVLEDQTGVNFKMEHLVGELKAKIGTMIASNNYPDVINPDAGIDQLLDAGAFIPLNDLIEKYPNIKRVYGPYLNQMKAADGNIYFIPFSSQVGEYTPDPEINQGAFWVQRRVLKEAGYPKIKTLDEYTKLIEDFVAKHKDEDLTGLITLTHDWRFFATSNVPMHLDGYPNDGNVEVDMTTFEAKTYYTTDSTKRWLQKLNDLNSKGLFDKASFVDNYDQYIAKLSSKKVVGFFDYGWQSGNARNLLIDAARQDPTQDDFVYFPMPLTWDGDKDQLLDPAGFVKNRGIGISVSAKDPERIMEYWDTLLKEENQVLRSWGIKGETYEVDDKGRFYRTAEQIKKIDEPFNLSFGFRYYAWDWPQYGTNSTLSDGNALAPLYQPEVFQMRLTDADKTILDKYGVKTYSELFAKPDNRPWYPAWGIPKAQGSAEQIWETTKDEVTKKYYPKLVLAKPADFEKVWGEYVAAFGKLDTAGYEKWYTEQIKAAIEAAK</sequence>
<dbReference type="EMBL" id="JBHSMH010000077">
    <property type="protein sequence ID" value="MFC5470843.1"/>
    <property type="molecule type" value="Genomic_DNA"/>
</dbReference>
<dbReference type="PANTHER" id="PTHR43649:SF12">
    <property type="entry name" value="DIACETYLCHITOBIOSE BINDING PROTEIN DASA"/>
    <property type="match status" value="1"/>
</dbReference>
<dbReference type="PROSITE" id="PS51257">
    <property type="entry name" value="PROKAR_LIPOPROTEIN"/>
    <property type="match status" value="1"/>
</dbReference>
<evidence type="ECO:0000256" key="1">
    <source>
        <dbReference type="SAM" id="MobiDB-lite"/>
    </source>
</evidence>
<dbReference type="InterPro" id="IPR050490">
    <property type="entry name" value="Bact_solute-bd_prot1"/>
</dbReference>
<accession>A0ABW0M1Q5</accession>
<protein>
    <submittedName>
        <fullName evidence="3">ABC transporter substrate-binding protein</fullName>
    </submittedName>
</protein>
<evidence type="ECO:0000313" key="3">
    <source>
        <dbReference type="EMBL" id="MFC5470843.1"/>
    </source>
</evidence>
<keyword evidence="4" id="KW-1185">Reference proteome</keyword>
<proteinExistence type="predicted"/>
<dbReference type="Gene3D" id="3.40.190.10">
    <property type="entry name" value="Periplasmic binding protein-like II"/>
    <property type="match status" value="2"/>
</dbReference>
<feature type="signal peptide" evidence="2">
    <location>
        <begin position="1"/>
        <end position="21"/>
    </location>
</feature>
<dbReference type="PANTHER" id="PTHR43649">
    <property type="entry name" value="ARABINOSE-BINDING PROTEIN-RELATED"/>
    <property type="match status" value="1"/>
</dbReference>
<evidence type="ECO:0000256" key="2">
    <source>
        <dbReference type="SAM" id="SignalP"/>
    </source>
</evidence>
<reference evidence="4" key="1">
    <citation type="journal article" date="2019" name="Int. J. Syst. Evol. Microbiol.">
        <title>The Global Catalogue of Microorganisms (GCM) 10K type strain sequencing project: providing services to taxonomists for standard genome sequencing and annotation.</title>
        <authorList>
            <consortium name="The Broad Institute Genomics Platform"/>
            <consortium name="The Broad Institute Genome Sequencing Center for Infectious Disease"/>
            <person name="Wu L."/>
            <person name="Ma J."/>
        </authorList>
    </citation>
    <scope>NUCLEOTIDE SEQUENCE [LARGE SCALE GENOMIC DNA]</scope>
    <source>
        <strain evidence="4">CCUG 57113</strain>
    </source>
</reference>
<dbReference type="Proteomes" id="UP001596105">
    <property type="component" value="Unassembled WGS sequence"/>
</dbReference>
<dbReference type="RefSeq" id="WP_209747946.1">
    <property type="nucleotide sequence ID" value="NZ_JBHSMH010000077.1"/>
</dbReference>
<gene>
    <name evidence="3" type="ORF">ACFPPD_19320</name>
</gene>
<feature type="region of interest" description="Disordered" evidence="1">
    <location>
        <begin position="26"/>
        <end position="48"/>
    </location>
</feature>
<evidence type="ECO:0000313" key="4">
    <source>
        <dbReference type="Proteomes" id="UP001596105"/>
    </source>
</evidence>
<comment type="caution">
    <text evidence="3">The sequence shown here is derived from an EMBL/GenBank/DDBJ whole genome shotgun (WGS) entry which is preliminary data.</text>
</comment>
<organism evidence="3 4">
    <name type="scientific">Cohnella suwonensis</name>
    <dbReference type="NCBI Taxonomy" id="696072"/>
    <lineage>
        <taxon>Bacteria</taxon>
        <taxon>Bacillati</taxon>
        <taxon>Bacillota</taxon>
        <taxon>Bacilli</taxon>
        <taxon>Bacillales</taxon>
        <taxon>Paenibacillaceae</taxon>
        <taxon>Cohnella</taxon>
    </lineage>
</organism>
<name>A0ABW0M1Q5_9BACL</name>
<keyword evidence="2" id="KW-0732">Signal</keyword>